<dbReference type="InterPro" id="IPR036412">
    <property type="entry name" value="HAD-like_sf"/>
</dbReference>
<dbReference type="SFLD" id="SFLDG01129">
    <property type="entry name" value="C1.5:_HAD__Beta-PGM__Phosphata"/>
    <property type="match status" value="1"/>
</dbReference>
<reference evidence="4 5" key="1">
    <citation type="submission" date="2016-08" db="EMBL/GenBank/DDBJ databases">
        <title>Complete Genome Sequence Of The Indigo Reducing Clostridium isatidis DSM15098.</title>
        <authorList>
            <person name="Little G.T."/>
            <person name="Minton N.P."/>
        </authorList>
    </citation>
    <scope>NUCLEOTIDE SEQUENCE [LARGE SCALE GENOMIC DNA]</scope>
    <source>
        <strain evidence="4 5">DSM 15098</strain>
    </source>
</reference>
<comment type="similarity">
    <text evidence="1">Belongs to the HAD-like hydrolase superfamily. CbbY/CbbZ/Gph/YieH family.</text>
</comment>
<dbReference type="InterPro" id="IPR023214">
    <property type="entry name" value="HAD_sf"/>
</dbReference>
<dbReference type="GO" id="GO:0016791">
    <property type="term" value="F:phosphatase activity"/>
    <property type="evidence" value="ECO:0007669"/>
    <property type="project" value="TreeGrafter"/>
</dbReference>
<dbReference type="GO" id="GO:0046872">
    <property type="term" value="F:metal ion binding"/>
    <property type="evidence" value="ECO:0007669"/>
    <property type="project" value="UniProtKB-KW"/>
</dbReference>
<dbReference type="PANTHER" id="PTHR18901">
    <property type="entry name" value="2-DEOXYGLUCOSE-6-PHOSPHATE PHOSPHATASE 2"/>
    <property type="match status" value="1"/>
</dbReference>
<dbReference type="EMBL" id="CP016786">
    <property type="protein sequence ID" value="ASW44284.1"/>
    <property type="molecule type" value="Genomic_DNA"/>
</dbReference>
<dbReference type="Pfam" id="PF13419">
    <property type="entry name" value="HAD_2"/>
    <property type="match status" value="1"/>
</dbReference>
<organism evidence="4 5">
    <name type="scientific">Clostridium isatidis</name>
    <dbReference type="NCBI Taxonomy" id="182773"/>
    <lineage>
        <taxon>Bacteria</taxon>
        <taxon>Bacillati</taxon>
        <taxon>Bacillota</taxon>
        <taxon>Clostridia</taxon>
        <taxon>Eubacteriales</taxon>
        <taxon>Clostridiaceae</taxon>
        <taxon>Clostridium</taxon>
    </lineage>
</organism>
<gene>
    <name evidence="4" type="ORF">BEN51_12715</name>
</gene>
<dbReference type="KEGG" id="cia:BEN51_12715"/>
<dbReference type="AlphaFoldDB" id="A0A343JFH6"/>
<evidence type="ECO:0000313" key="5">
    <source>
        <dbReference type="Proteomes" id="UP000264883"/>
    </source>
</evidence>
<dbReference type="FunFam" id="3.40.50.1000:FF:000036">
    <property type="entry name" value="HAD family hydrolase"/>
    <property type="match status" value="1"/>
</dbReference>
<keyword evidence="2" id="KW-0479">Metal-binding</keyword>
<dbReference type="InterPro" id="IPR041492">
    <property type="entry name" value="HAD_2"/>
</dbReference>
<dbReference type="NCBIfam" id="TIGR01509">
    <property type="entry name" value="HAD-SF-IA-v3"/>
    <property type="match status" value="1"/>
</dbReference>
<evidence type="ECO:0000256" key="2">
    <source>
        <dbReference type="ARBA" id="ARBA00022723"/>
    </source>
</evidence>
<dbReference type="Proteomes" id="UP000264883">
    <property type="component" value="Chromosome"/>
</dbReference>
<proteinExistence type="inferred from homology"/>
<dbReference type="RefSeq" id="WP_119866408.1">
    <property type="nucleotide sequence ID" value="NZ_CP016786.1"/>
</dbReference>
<sequence>MQDIKGVIFDLDGTLVDSMGIWSKIDEEYLKEYNHEVPSNLQEEITHLTLTETALYFKEKFNIEDDPDIIIKKWNTMAHYHYSNTIKLKEGVIEYLNYLRSNNIKIALATSNSVPLLEATLKNNNIYNYFDAISTTEEVKKSKSNPDIYILSAQKLNLDPKECLVFEDIVQAVKGAKSAGMKVYAIYDEASKDQREELEKLADKYITSFKELIK</sequence>
<keyword evidence="3 4" id="KW-0378">Hydrolase</keyword>
<dbReference type="InterPro" id="IPR023198">
    <property type="entry name" value="PGP-like_dom2"/>
</dbReference>
<dbReference type="CDD" id="cd07505">
    <property type="entry name" value="HAD_BPGM-like"/>
    <property type="match status" value="1"/>
</dbReference>
<dbReference type="NCBIfam" id="TIGR01549">
    <property type="entry name" value="HAD-SF-IA-v1"/>
    <property type="match status" value="1"/>
</dbReference>
<dbReference type="OrthoDB" id="9797743at2"/>
<dbReference type="InterPro" id="IPR006439">
    <property type="entry name" value="HAD-SF_hydro_IA"/>
</dbReference>
<evidence type="ECO:0000256" key="1">
    <source>
        <dbReference type="ARBA" id="ARBA00006171"/>
    </source>
</evidence>
<name>A0A343JFH6_9CLOT</name>
<evidence type="ECO:0000313" key="4">
    <source>
        <dbReference type="EMBL" id="ASW44284.1"/>
    </source>
</evidence>
<dbReference type="Gene3D" id="3.40.50.1000">
    <property type="entry name" value="HAD superfamily/HAD-like"/>
    <property type="match status" value="1"/>
</dbReference>
<dbReference type="SUPFAM" id="SSF56784">
    <property type="entry name" value="HAD-like"/>
    <property type="match status" value="1"/>
</dbReference>
<dbReference type="PANTHER" id="PTHR18901:SF38">
    <property type="entry name" value="PSEUDOURIDINE-5'-PHOSPHATASE"/>
    <property type="match status" value="1"/>
</dbReference>
<evidence type="ECO:0000256" key="3">
    <source>
        <dbReference type="ARBA" id="ARBA00022801"/>
    </source>
</evidence>
<protein>
    <submittedName>
        <fullName evidence="4">HAD family hydrolase</fullName>
    </submittedName>
</protein>
<dbReference type="SFLD" id="SFLDS00003">
    <property type="entry name" value="Haloacid_Dehalogenase"/>
    <property type="match status" value="1"/>
</dbReference>
<accession>A0A343JFH6</accession>
<keyword evidence="5" id="KW-1185">Reference proteome</keyword>
<dbReference type="Gene3D" id="1.10.150.240">
    <property type="entry name" value="Putative phosphatase, domain 2"/>
    <property type="match status" value="1"/>
</dbReference>